<feature type="region of interest" description="Disordered" evidence="4">
    <location>
        <begin position="285"/>
        <end position="304"/>
    </location>
</feature>
<feature type="transmembrane region" description="Helical" evidence="5">
    <location>
        <begin position="37"/>
        <end position="56"/>
    </location>
</feature>
<sequence>MLGIDAIRGKFAVIVISLLWLNTTIMGVIAATHASRVGLPVLALGLLSTAGSTALWLMQRTSWLTRQVTSVVAIGHVMLLVLAFSNSPYQIDVHMYFFATLAIVAGWLDWRAVLAAALATIFHHLGLNFLYASAVFPNGANFARVMLHATIVIIETGTLIWMVETLRTAMLRAETERHEADAARQQAEQSQNRIASLTQEAEADRRKTICEISNSFEAKVASVTEQIAPAVAGLQSAAETMLGTATGTGARFEDVVTTSGKARSNIQAIASAADGLRQSIATIREQASRSQNEAESASQKAGDAARTVSEMVAGAETISQVVDLIRSIAEKTNLLALNATIESARAGEAGKGFAVVAQEVKQLATQTATATEEISAQIASIQQVSATAQGSMNSVVETIEASMQILVSLGQSIEEQLHATSEISHTVSRTVEETLNLDGSVGAIHGEINDTATQSRTVISAASSLSEHTAQLQTEMAEFIRMVRQA</sequence>
<dbReference type="SMART" id="SM00283">
    <property type="entry name" value="MA"/>
    <property type="match status" value="1"/>
</dbReference>
<feature type="transmembrane region" description="Helical" evidence="5">
    <location>
        <begin position="12"/>
        <end position="31"/>
    </location>
</feature>
<dbReference type="PROSITE" id="PS50111">
    <property type="entry name" value="CHEMOTAXIS_TRANSDUC_2"/>
    <property type="match status" value="1"/>
</dbReference>
<feature type="coiled-coil region" evidence="3">
    <location>
        <begin position="170"/>
        <end position="207"/>
    </location>
</feature>
<evidence type="ECO:0000259" key="6">
    <source>
        <dbReference type="PROSITE" id="PS50111"/>
    </source>
</evidence>
<evidence type="ECO:0000313" key="8">
    <source>
        <dbReference type="Proteomes" id="UP000541109"/>
    </source>
</evidence>
<dbReference type="RefSeq" id="WP_182164282.1">
    <property type="nucleotide sequence ID" value="NZ_JACFXV010000048.1"/>
</dbReference>
<dbReference type="SUPFAM" id="SSF58104">
    <property type="entry name" value="Methyl-accepting chemotaxis protein (MCP) signaling domain"/>
    <property type="match status" value="1"/>
</dbReference>
<evidence type="ECO:0000256" key="2">
    <source>
        <dbReference type="PROSITE-ProRule" id="PRU00284"/>
    </source>
</evidence>
<keyword evidence="8" id="KW-1185">Reference proteome</keyword>
<reference evidence="7 8" key="1">
    <citation type="submission" date="2020-07" db="EMBL/GenBank/DDBJ databases">
        <title>Stappia sp., F7233, whole genome shotgun sequencing project.</title>
        <authorList>
            <person name="Jiang S."/>
            <person name="Liu Z.W."/>
            <person name="Du Z.J."/>
        </authorList>
    </citation>
    <scope>NUCLEOTIDE SEQUENCE [LARGE SCALE GENOMIC DNA]</scope>
    <source>
        <strain evidence="7 8">F7233</strain>
    </source>
</reference>
<keyword evidence="1 2" id="KW-0807">Transducer</keyword>
<keyword evidence="5" id="KW-1133">Transmembrane helix</keyword>
<feature type="domain" description="Methyl-accepting transducer" evidence="6">
    <location>
        <begin position="216"/>
        <end position="470"/>
    </location>
</feature>
<dbReference type="PANTHER" id="PTHR32089:SF112">
    <property type="entry name" value="LYSOZYME-LIKE PROTEIN-RELATED"/>
    <property type="match status" value="1"/>
</dbReference>
<keyword evidence="5" id="KW-0472">Membrane</keyword>
<dbReference type="Gene3D" id="1.10.287.950">
    <property type="entry name" value="Methyl-accepting chemotaxis protein"/>
    <property type="match status" value="1"/>
</dbReference>
<organism evidence="7 8">
    <name type="scientific">Stappia albiluteola</name>
    <dbReference type="NCBI Taxonomy" id="2758565"/>
    <lineage>
        <taxon>Bacteria</taxon>
        <taxon>Pseudomonadati</taxon>
        <taxon>Pseudomonadota</taxon>
        <taxon>Alphaproteobacteria</taxon>
        <taxon>Hyphomicrobiales</taxon>
        <taxon>Stappiaceae</taxon>
        <taxon>Stappia</taxon>
    </lineage>
</organism>
<feature type="transmembrane region" description="Helical" evidence="5">
    <location>
        <begin position="117"/>
        <end position="136"/>
    </location>
</feature>
<proteinExistence type="predicted"/>
<dbReference type="InterPro" id="IPR004089">
    <property type="entry name" value="MCPsignal_dom"/>
</dbReference>
<comment type="caution">
    <text evidence="7">The sequence shown here is derived from an EMBL/GenBank/DDBJ whole genome shotgun (WGS) entry which is preliminary data.</text>
</comment>
<feature type="compositionally biased region" description="Polar residues" evidence="4">
    <location>
        <begin position="288"/>
        <end position="299"/>
    </location>
</feature>
<evidence type="ECO:0000256" key="5">
    <source>
        <dbReference type="SAM" id="Phobius"/>
    </source>
</evidence>
<dbReference type="Proteomes" id="UP000541109">
    <property type="component" value="Unassembled WGS sequence"/>
</dbReference>
<keyword evidence="3" id="KW-0175">Coiled coil</keyword>
<keyword evidence="5" id="KW-0812">Transmembrane</keyword>
<evidence type="ECO:0000256" key="4">
    <source>
        <dbReference type="SAM" id="MobiDB-lite"/>
    </source>
</evidence>
<dbReference type="GO" id="GO:0016020">
    <property type="term" value="C:membrane"/>
    <property type="evidence" value="ECO:0007669"/>
    <property type="project" value="InterPro"/>
</dbReference>
<gene>
    <name evidence="7" type="ORF">H2509_08455</name>
</gene>
<feature type="transmembrane region" description="Helical" evidence="5">
    <location>
        <begin position="142"/>
        <end position="163"/>
    </location>
</feature>
<protein>
    <recommendedName>
        <fullName evidence="6">Methyl-accepting transducer domain-containing protein</fullName>
    </recommendedName>
</protein>
<accession>A0A839ADF6</accession>
<dbReference type="EMBL" id="JACFXV010000048">
    <property type="protein sequence ID" value="MBA5777155.1"/>
    <property type="molecule type" value="Genomic_DNA"/>
</dbReference>
<dbReference type="Pfam" id="PF00015">
    <property type="entry name" value="MCPsignal"/>
    <property type="match status" value="1"/>
</dbReference>
<dbReference type="GO" id="GO:0007165">
    <property type="term" value="P:signal transduction"/>
    <property type="evidence" value="ECO:0007669"/>
    <property type="project" value="UniProtKB-KW"/>
</dbReference>
<feature type="transmembrane region" description="Helical" evidence="5">
    <location>
        <begin position="68"/>
        <end position="87"/>
    </location>
</feature>
<evidence type="ECO:0000256" key="3">
    <source>
        <dbReference type="SAM" id="Coils"/>
    </source>
</evidence>
<evidence type="ECO:0000256" key="1">
    <source>
        <dbReference type="ARBA" id="ARBA00023224"/>
    </source>
</evidence>
<dbReference type="AlphaFoldDB" id="A0A839ADF6"/>
<evidence type="ECO:0000313" key="7">
    <source>
        <dbReference type="EMBL" id="MBA5777155.1"/>
    </source>
</evidence>
<name>A0A839ADF6_9HYPH</name>
<dbReference type="PANTHER" id="PTHR32089">
    <property type="entry name" value="METHYL-ACCEPTING CHEMOTAXIS PROTEIN MCPB"/>
    <property type="match status" value="1"/>
</dbReference>